<accession>A0ACC2DSU0</accession>
<sequence length="505" mass="57167">MAQFVISQHQNVNPWKMVLSLFKFRPTPALASSAALKQTLDSHWRTQLSLLILVVLQILSVPFRIIGRSVELLLNTLSVNGGLFRLVCLLLMGKPIKKPSDVPSQNYSFIGHVDWRTTLDGDLAVEHSGKSDKLYRIISGSLFPETKRGPLLMVELCVMSSKLAYENAEVIENVVTKKWKMNFVGQYNCWNECQRRKSTQVFVFTDRAEDANVLVVAFRGTEPFNTYDWSTDFDFSWYELPMLGRVHVGFLEALGLGDRNDLETFVQVQTKISEPQNSRPGDSFSGLSKDVIADEDKLIAFDVVTMKIKKILQSNKNARLYITGHSLGGALACLYPALLFCKQVDQVTDRIDGVYTFGQPRVGNKEFSRFVNEKLCSPDNRYFRVVYCNDMVPRVPFDDPVSQFKHSGLCWYFDSFYSGSIISEEPNKNYFSLLYVLPMEMIAIWELIFSFFIAKIHGDSYRESGSSTLFRVVGLLQPGAAAHSPVNYVNAVRLGIKAHRSNASQ</sequence>
<proteinExistence type="predicted"/>
<keyword evidence="2" id="KW-1185">Reference proteome</keyword>
<dbReference type="Proteomes" id="UP001162992">
    <property type="component" value="Chromosome 5"/>
</dbReference>
<evidence type="ECO:0000313" key="2">
    <source>
        <dbReference type="Proteomes" id="UP001162992"/>
    </source>
</evidence>
<reference evidence="2" key="1">
    <citation type="journal article" date="2024" name="Proc. Natl. Acad. Sci. U.S.A.">
        <title>Extraordinary preservation of gene collinearity over three hundred million years revealed in homosporous lycophytes.</title>
        <authorList>
            <person name="Li C."/>
            <person name="Wickell D."/>
            <person name="Kuo L.Y."/>
            <person name="Chen X."/>
            <person name="Nie B."/>
            <person name="Liao X."/>
            <person name="Peng D."/>
            <person name="Ji J."/>
            <person name="Jenkins J."/>
            <person name="Williams M."/>
            <person name="Shu S."/>
            <person name="Plott C."/>
            <person name="Barry K."/>
            <person name="Rajasekar S."/>
            <person name="Grimwood J."/>
            <person name="Han X."/>
            <person name="Sun S."/>
            <person name="Hou Z."/>
            <person name="He W."/>
            <person name="Dai G."/>
            <person name="Sun C."/>
            <person name="Schmutz J."/>
            <person name="Leebens-Mack J.H."/>
            <person name="Li F.W."/>
            <person name="Wang L."/>
        </authorList>
    </citation>
    <scope>NUCLEOTIDE SEQUENCE [LARGE SCALE GENOMIC DNA]</scope>
    <source>
        <strain evidence="2">cv. PW_Plant_1</strain>
    </source>
</reference>
<evidence type="ECO:0000313" key="1">
    <source>
        <dbReference type="EMBL" id="KAJ7557289.1"/>
    </source>
</evidence>
<dbReference type="EMBL" id="CM055096">
    <property type="protein sequence ID" value="KAJ7557289.1"/>
    <property type="molecule type" value="Genomic_DNA"/>
</dbReference>
<protein>
    <submittedName>
        <fullName evidence="1">Uncharacterized protein</fullName>
    </submittedName>
</protein>
<gene>
    <name evidence="1" type="ORF">O6H91_05G120700</name>
</gene>
<name>A0ACC2DSU0_DIPCM</name>
<organism evidence="1 2">
    <name type="scientific">Diphasiastrum complanatum</name>
    <name type="common">Issler's clubmoss</name>
    <name type="synonym">Lycopodium complanatum</name>
    <dbReference type="NCBI Taxonomy" id="34168"/>
    <lineage>
        <taxon>Eukaryota</taxon>
        <taxon>Viridiplantae</taxon>
        <taxon>Streptophyta</taxon>
        <taxon>Embryophyta</taxon>
        <taxon>Tracheophyta</taxon>
        <taxon>Lycopodiopsida</taxon>
        <taxon>Lycopodiales</taxon>
        <taxon>Lycopodiaceae</taxon>
        <taxon>Lycopodioideae</taxon>
        <taxon>Diphasiastrum</taxon>
    </lineage>
</organism>
<comment type="caution">
    <text evidence="1">The sequence shown here is derived from an EMBL/GenBank/DDBJ whole genome shotgun (WGS) entry which is preliminary data.</text>
</comment>